<organism evidence="1 2">
    <name type="scientific">Hyalomma asiaticum</name>
    <name type="common">Tick</name>
    <dbReference type="NCBI Taxonomy" id="266040"/>
    <lineage>
        <taxon>Eukaryota</taxon>
        <taxon>Metazoa</taxon>
        <taxon>Ecdysozoa</taxon>
        <taxon>Arthropoda</taxon>
        <taxon>Chelicerata</taxon>
        <taxon>Arachnida</taxon>
        <taxon>Acari</taxon>
        <taxon>Parasitiformes</taxon>
        <taxon>Ixodida</taxon>
        <taxon>Ixodoidea</taxon>
        <taxon>Ixodidae</taxon>
        <taxon>Hyalomminae</taxon>
        <taxon>Hyalomma</taxon>
    </lineage>
</organism>
<keyword evidence="2" id="KW-1185">Reference proteome</keyword>
<comment type="caution">
    <text evidence="1">The sequence shown here is derived from an EMBL/GenBank/DDBJ whole genome shotgun (WGS) entry which is preliminary data.</text>
</comment>
<dbReference type="EMBL" id="CM023483">
    <property type="protein sequence ID" value="KAH6937157.1"/>
    <property type="molecule type" value="Genomic_DNA"/>
</dbReference>
<evidence type="ECO:0000313" key="1">
    <source>
        <dbReference type="EMBL" id="KAH6937157.1"/>
    </source>
</evidence>
<name>A0ACB7SPN0_HYAAI</name>
<gene>
    <name evidence="1" type="ORF">HPB50_025803</name>
</gene>
<evidence type="ECO:0000313" key="2">
    <source>
        <dbReference type="Proteomes" id="UP000821845"/>
    </source>
</evidence>
<proteinExistence type="predicted"/>
<reference evidence="1" key="1">
    <citation type="submission" date="2020-05" db="EMBL/GenBank/DDBJ databases">
        <title>Large-scale comparative analyses of tick genomes elucidate their genetic diversity and vector capacities.</title>
        <authorList>
            <person name="Jia N."/>
            <person name="Wang J."/>
            <person name="Shi W."/>
            <person name="Du L."/>
            <person name="Sun Y."/>
            <person name="Zhan W."/>
            <person name="Jiang J."/>
            <person name="Wang Q."/>
            <person name="Zhang B."/>
            <person name="Ji P."/>
            <person name="Sakyi L.B."/>
            <person name="Cui X."/>
            <person name="Yuan T."/>
            <person name="Jiang B."/>
            <person name="Yang W."/>
            <person name="Lam T.T.-Y."/>
            <person name="Chang Q."/>
            <person name="Ding S."/>
            <person name="Wang X."/>
            <person name="Zhu J."/>
            <person name="Ruan X."/>
            <person name="Zhao L."/>
            <person name="Wei J."/>
            <person name="Que T."/>
            <person name="Du C."/>
            <person name="Cheng J."/>
            <person name="Dai P."/>
            <person name="Han X."/>
            <person name="Huang E."/>
            <person name="Gao Y."/>
            <person name="Liu J."/>
            <person name="Shao H."/>
            <person name="Ye R."/>
            <person name="Li L."/>
            <person name="Wei W."/>
            <person name="Wang X."/>
            <person name="Wang C."/>
            <person name="Yang T."/>
            <person name="Huo Q."/>
            <person name="Li W."/>
            <person name="Guo W."/>
            <person name="Chen H."/>
            <person name="Zhou L."/>
            <person name="Ni X."/>
            <person name="Tian J."/>
            <person name="Zhou Y."/>
            <person name="Sheng Y."/>
            <person name="Liu T."/>
            <person name="Pan Y."/>
            <person name="Xia L."/>
            <person name="Li J."/>
            <person name="Zhao F."/>
            <person name="Cao W."/>
        </authorList>
    </citation>
    <scope>NUCLEOTIDE SEQUENCE</scope>
    <source>
        <strain evidence="1">Hyas-2018</strain>
    </source>
</reference>
<dbReference type="Proteomes" id="UP000821845">
    <property type="component" value="Chromosome 3"/>
</dbReference>
<protein>
    <submittedName>
        <fullName evidence="1">Uncharacterized protein</fullName>
    </submittedName>
</protein>
<sequence>MVPVTCVTAATGSVVRASRPAKYVRREATNDFQMYQDSSTSHALTTSKTRHRSNEQVAARSAIEPTSSYTLAGRHIAATRADNRNGSMVHSVREHCSNTSRLEQQSKQRNDNLEDGIEVSKMNKASVLRPDIQSPVHVKWML</sequence>
<accession>A0ACB7SPN0</accession>